<dbReference type="AlphaFoldDB" id="A0A8T1AVW3"/>
<evidence type="ECO:0000256" key="1">
    <source>
        <dbReference type="SAM" id="MobiDB-lite"/>
    </source>
</evidence>
<accession>A0A8T1AVW3</accession>
<sequence length="87" mass="9156">MEFLNATFSADTQGLTGGSKRGANINTLPTSLSPLCASTSTVDHVVIQDLVEVVRGHSARGHTRDNPSVLAGWSPVQVARDSALVIR</sequence>
<gene>
    <name evidence="2" type="ORF">PC115_g19234</name>
</gene>
<dbReference type="EMBL" id="RCMI01001071">
    <property type="protein sequence ID" value="KAG2891352.1"/>
    <property type="molecule type" value="Genomic_DNA"/>
</dbReference>
<evidence type="ECO:0000313" key="3">
    <source>
        <dbReference type="Proteomes" id="UP000774804"/>
    </source>
</evidence>
<proteinExistence type="predicted"/>
<dbReference type="Proteomes" id="UP000774804">
    <property type="component" value="Unassembled WGS sequence"/>
</dbReference>
<feature type="compositionally biased region" description="Polar residues" evidence="1">
    <location>
        <begin position="1"/>
        <end position="14"/>
    </location>
</feature>
<comment type="caution">
    <text evidence="2">The sequence shown here is derived from an EMBL/GenBank/DDBJ whole genome shotgun (WGS) entry which is preliminary data.</text>
</comment>
<protein>
    <submittedName>
        <fullName evidence="2">Uncharacterized protein</fullName>
    </submittedName>
</protein>
<reference evidence="2" key="1">
    <citation type="submission" date="2018-10" db="EMBL/GenBank/DDBJ databases">
        <title>Effector identification in a new, highly contiguous assembly of the strawberry crown rot pathogen Phytophthora cactorum.</title>
        <authorList>
            <person name="Armitage A.D."/>
            <person name="Nellist C.F."/>
            <person name="Bates H."/>
            <person name="Vickerstaff R.J."/>
            <person name="Harrison R.J."/>
        </authorList>
    </citation>
    <scope>NUCLEOTIDE SEQUENCE</scope>
    <source>
        <strain evidence="2">4032</strain>
    </source>
</reference>
<name>A0A8T1AVW3_9STRA</name>
<organism evidence="2 3">
    <name type="scientific">Phytophthora cactorum</name>
    <dbReference type="NCBI Taxonomy" id="29920"/>
    <lineage>
        <taxon>Eukaryota</taxon>
        <taxon>Sar</taxon>
        <taxon>Stramenopiles</taxon>
        <taxon>Oomycota</taxon>
        <taxon>Peronosporomycetes</taxon>
        <taxon>Peronosporales</taxon>
        <taxon>Peronosporaceae</taxon>
        <taxon>Phytophthora</taxon>
    </lineage>
</organism>
<evidence type="ECO:0000313" key="2">
    <source>
        <dbReference type="EMBL" id="KAG2891352.1"/>
    </source>
</evidence>
<feature type="region of interest" description="Disordered" evidence="1">
    <location>
        <begin position="1"/>
        <end position="23"/>
    </location>
</feature>